<reference evidence="2 3" key="1">
    <citation type="journal article" date="2011" name="J. Bacteriol.">
        <title>Draft genome sequence of the polycyclic aromatic hydrocarbon-degrading, genetically engineered bioluminescent bioreporter Pseudomonas fluorescens HK44.</title>
        <authorList>
            <person name="Chauhan A."/>
            <person name="Layton A.C."/>
            <person name="Williams D.E."/>
            <person name="Smartt A.E."/>
            <person name="Ripp S."/>
            <person name="Karpinets T.V."/>
            <person name="Brown S.D."/>
            <person name="Sayler G.S."/>
        </authorList>
    </citation>
    <scope>NUCLEOTIDE SEQUENCE [LARGE SCALE GENOMIC DNA]</scope>
    <source>
        <strain evidence="2 3">HK44</strain>
    </source>
</reference>
<dbReference type="EMBL" id="AFOY02000002">
    <property type="protein sequence ID" value="EXF96444.1"/>
    <property type="molecule type" value="Genomic_DNA"/>
</dbReference>
<keyword evidence="1" id="KW-1133">Transmembrane helix</keyword>
<dbReference type="Proteomes" id="UP000022611">
    <property type="component" value="Unassembled WGS sequence"/>
</dbReference>
<dbReference type="HOGENOM" id="CLU_221255_0_0_6"/>
<sequence>MDFFYLLLGALFLIILVGLTYGCAALNRRRS</sequence>
<proteinExistence type="predicted"/>
<gene>
    <name evidence="2" type="ORF">HK44_015970</name>
</gene>
<keyword evidence="1" id="KW-0472">Membrane</keyword>
<dbReference type="PATRIC" id="fig|1042209.11.peg.338"/>
<keyword evidence="1" id="KW-0812">Transmembrane</keyword>
<comment type="caution">
    <text evidence="2">The sequence shown here is derived from an EMBL/GenBank/DDBJ whole genome shotgun (WGS) entry which is preliminary data.</text>
</comment>
<name>A0A010S7N9_PSEFL</name>
<organism evidence="2 3">
    <name type="scientific">Pseudomonas fluorescens HK44</name>
    <dbReference type="NCBI Taxonomy" id="1042209"/>
    <lineage>
        <taxon>Bacteria</taxon>
        <taxon>Pseudomonadati</taxon>
        <taxon>Pseudomonadota</taxon>
        <taxon>Gammaproteobacteria</taxon>
        <taxon>Pseudomonadales</taxon>
        <taxon>Pseudomonadaceae</taxon>
        <taxon>Pseudomonas</taxon>
    </lineage>
</organism>
<evidence type="ECO:0000313" key="3">
    <source>
        <dbReference type="Proteomes" id="UP000022611"/>
    </source>
</evidence>
<dbReference type="AlphaFoldDB" id="A0A010S7N9"/>
<evidence type="ECO:0000313" key="2">
    <source>
        <dbReference type="EMBL" id="EXF96444.1"/>
    </source>
</evidence>
<evidence type="ECO:0000256" key="1">
    <source>
        <dbReference type="SAM" id="Phobius"/>
    </source>
</evidence>
<accession>A0A010S7N9</accession>
<protein>
    <submittedName>
        <fullName evidence="2">Uncharacterized protein</fullName>
    </submittedName>
</protein>
<feature type="transmembrane region" description="Helical" evidence="1">
    <location>
        <begin position="6"/>
        <end position="26"/>
    </location>
</feature>